<sequence length="89" mass="10479">MAERRRRSTGCWSCSRLRPAHHLILSTRFSTEMLDSSVGCKFVTFNPAILSIQLDQLIVKISLWWNLDKIQERLHQLMVLVNRNRRGRS</sequence>
<proteinExistence type="predicted"/>
<organism evidence="1">
    <name type="scientific">Arundo donax</name>
    <name type="common">Giant reed</name>
    <name type="synonym">Donax arundinaceus</name>
    <dbReference type="NCBI Taxonomy" id="35708"/>
    <lineage>
        <taxon>Eukaryota</taxon>
        <taxon>Viridiplantae</taxon>
        <taxon>Streptophyta</taxon>
        <taxon>Embryophyta</taxon>
        <taxon>Tracheophyta</taxon>
        <taxon>Spermatophyta</taxon>
        <taxon>Magnoliopsida</taxon>
        <taxon>Liliopsida</taxon>
        <taxon>Poales</taxon>
        <taxon>Poaceae</taxon>
        <taxon>PACMAD clade</taxon>
        <taxon>Arundinoideae</taxon>
        <taxon>Arundineae</taxon>
        <taxon>Arundo</taxon>
    </lineage>
</organism>
<dbReference type="EMBL" id="GBRH01280257">
    <property type="protein sequence ID" value="JAD17638.1"/>
    <property type="molecule type" value="Transcribed_RNA"/>
</dbReference>
<accession>A0A0A8XY22</accession>
<name>A0A0A8XY22_ARUDO</name>
<reference evidence="1" key="2">
    <citation type="journal article" date="2015" name="Data Brief">
        <title>Shoot transcriptome of the giant reed, Arundo donax.</title>
        <authorList>
            <person name="Barrero R.A."/>
            <person name="Guerrero F.D."/>
            <person name="Moolhuijzen P."/>
            <person name="Goolsby J.A."/>
            <person name="Tidwell J."/>
            <person name="Bellgard S.E."/>
            <person name="Bellgard M.I."/>
        </authorList>
    </citation>
    <scope>NUCLEOTIDE SEQUENCE</scope>
    <source>
        <tissue evidence="1">Shoot tissue taken approximately 20 cm above the soil surface</tissue>
    </source>
</reference>
<dbReference type="AlphaFoldDB" id="A0A0A8XY22"/>
<evidence type="ECO:0000313" key="1">
    <source>
        <dbReference type="EMBL" id="JAD17638.1"/>
    </source>
</evidence>
<protein>
    <submittedName>
        <fullName evidence="1">Uncharacterized protein</fullName>
    </submittedName>
</protein>
<reference evidence="1" key="1">
    <citation type="submission" date="2014-09" db="EMBL/GenBank/DDBJ databases">
        <authorList>
            <person name="Magalhaes I.L.F."/>
            <person name="Oliveira U."/>
            <person name="Santos F.R."/>
            <person name="Vidigal T.H.D.A."/>
            <person name="Brescovit A.D."/>
            <person name="Santos A.J."/>
        </authorList>
    </citation>
    <scope>NUCLEOTIDE SEQUENCE</scope>
    <source>
        <tissue evidence="1">Shoot tissue taken approximately 20 cm above the soil surface</tissue>
    </source>
</reference>